<feature type="transmembrane region" description="Helical" evidence="11">
    <location>
        <begin position="382"/>
        <end position="405"/>
    </location>
</feature>
<dbReference type="PANTHER" id="PTHR42837">
    <property type="entry name" value="REGULATOR OF SIGMA-E PROTEASE RSEP"/>
    <property type="match status" value="1"/>
</dbReference>
<dbReference type="Pfam" id="PF17820">
    <property type="entry name" value="PDZ_6"/>
    <property type="match status" value="2"/>
</dbReference>
<evidence type="ECO:0000256" key="9">
    <source>
        <dbReference type="ARBA" id="ARBA00023049"/>
    </source>
</evidence>
<dbReference type="PANTHER" id="PTHR42837:SF2">
    <property type="entry name" value="MEMBRANE METALLOPROTEASE ARASP2, CHLOROPLASTIC-RELATED"/>
    <property type="match status" value="1"/>
</dbReference>
<accession>A0A6P1M5Y5</accession>
<name>A0A6P1M5Y5_9BACT</name>
<dbReference type="SMART" id="SM00228">
    <property type="entry name" value="PDZ"/>
    <property type="match status" value="2"/>
</dbReference>
<keyword evidence="4 13" id="KW-0645">Protease</keyword>
<evidence type="ECO:0000256" key="6">
    <source>
        <dbReference type="ARBA" id="ARBA00022801"/>
    </source>
</evidence>
<dbReference type="Gene3D" id="2.30.42.10">
    <property type="match status" value="2"/>
</dbReference>
<dbReference type="KEGG" id="taer:GT409_12470"/>
<dbReference type="PROSITE" id="PS50106">
    <property type="entry name" value="PDZ"/>
    <property type="match status" value="1"/>
</dbReference>
<feature type="transmembrane region" description="Helical" evidence="11">
    <location>
        <begin position="6"/>
        <end position="28"/>
    </location>
</feature>
<dbReference type="GO" id="GO:0004222">
    <property type="term" value="F:metalloendopeptidase activity"/>
    <property type="evidence" value="ECO:0007669"/>
    <property type="project" value="InterPro"/>
</dbReference>
<keyword evidence="10 11" id="KW-0472">Membrane</keyword>
<evidence type="ECO:0000256" key="10">
    <source>
        <dbReference type="ARBA" id="ARBA00023136"/>
    </source>
</evidence>
<evidence type="ECO:0000256" key="11">
    <source>
        <dbReference type="RuleBase" id="RU362031"/>
    </source>
</evidence>
<proteinExistence type="inferred from homology"/>
<feature type="domain" description="PDZ" evidence="12">
    <location>
        <begin position="125"/>
        <end position="198"/>
    </location>
</feature>
<keyword evidence="5 11" id="KW-0812">Transmembrane</keyword>
<evidence type="ECO:0000313" key="14">
    <source>
        <dbReference type="Proteomes" id="UP000464954"/>
    </source>
</evidence>
<dbReference type="InterPro" id="IPR008915">
    <property type="entry name" value="Peptidase_M50"/>
</dbReference>
<dbReference type="InterPro" id="IPR036034">
    <property type="entry name" value="PDZ_sf"/>
</dbReference>
<comment type="cofactor">
    <cofactor evidence="1 11">
        <name>Zn(2+)</name>
        <dbReference type="ChEBI" id="CHEBI:29105"/>
    </cofactor>
</comment>
<evidence type="ECO:0000259" key="12">
    <source>
        <dbReference type="PROSITE" id="PS50106"/>
    </source>
</evidence>
<dbReference type="Pfam" id="PF02163">
    <property type="entry name" value="Peptidase_M50"/>
    <property type="match status" value="1"/>
</dbReference>
<dbReference type="NCBIfam" id="TIGR00054">
    <property type="entry name" value="RIP metalloprotease RseP"/>
    <property type="match status" value="1"/>
</dbReference>
<evidence type="ECO:0000313" key="13">
    <source>
        <dbReference type="EMBL" id="QHI70219.1"/>
    </source>
</evidence>
<dbReference type="CDD" id="cd06163">
    <property type="entry name" value="S2P-M50_PDZ_RseP-like"/>
    <property type="match status" value="1"/>
</dbReference>
<evidence type="ECO:0000256" key="8">
    <source>
        <dbReference type="ARBA" id="ARBA00022989"/>
    </source>
</evidence>
<reference evidence="13 14" key="1">
    <citation type="submission" date="2020-01" db="EMBL/GenBank/DDBJ databases">
        <title>Ponticoccus aerotolerans gen. nov., sp. nov., an anaerobic bacterium and proposal of Ponticoccusceae fam. nov., Ponticoccusles ord. nov. and Ponticoccuse classis nov. in the phylum Kiritimatiellaeota.</title>
        <authorList>
            <person name="Zhou L.Y."/>
            <person name="Du Z.J."/>
        </authorList>
    </citation>
    <scope>NUCLEOTIDE SEQUENCE [LARGE SCALE GENOMIC DNA]</scope>
    <source>
        <strain evidence="13 14">S-5007</strain>
    </source>
</reference>
<organism evidence="13 14">
    <name type="scientific">Tichowtungia aerotolerans</name>
    <dbReference type="NCBI Taxonomy" id="2697043"/>
    <lineage>
        <taxon>Bacteria</taxon>
        <taxon>Pseudomonadati</taxon>
        <taxon>Kiritimatiellota</taxon>
        <taxon>Tichowtungiia</taxon>
        <taxon>Tichowtungiales</taxon>
        <taxon>Tichowtungiaceae</taxon>
        <taxon>Tichowtungia</taxon>
    </lineage>
</organism>
<keyword evidence="9 11" id="KW-0482">Metalloprotease</keyword>
<evidence type="ECO:0000256" key="4">
    <source>
        <dbReference type="ARBA" id="ARBA00022670"/>
    </source>
</evidence>
<dbReference type="RefSeq" id="WP_160629397.1">
    <property type="nucleotide sequence ID" value="NZ_CP047593.1"/>
</dbReference>
<evidence type="ECO:0000256" key="3">
    <source>
        <dbReference type="ARBA" id="ARBA00007931"/>
    </source>
</evidence>
<comment type="subcellular location">
    <subcellularLocation>
        <location evidence="2">Membrane</location>
        <topology evidence="2">Multi-pass membrane protein</topology>
    </subcellularLocation>
</comment>
<dbReference type="EMBL" id="CP047593">
    <property type="protein sequence ID" value="QHI70219.1"/>
    <property type="molecule type" value="Genomic_DNA"/>
</dbReference>
<dbReference type="EC" id="3.4.24.-" evidence="11"/>
<keyword evidence="11" id="KW-0479">Metal-binding</keyword>
<feature type="transmembrane region" description="Helical" evidence="11">
    <location>
        <begin position="417"/>
        <end position="438"/>
    </location>
</feature>
<keyword evidence="14" id="KW-1185">Reference proteome</keyword>
<feature type="transmembrane region" description="Helical" evidence="11">
    <location>
        <begin position="107"/>
        <end position="131"/>
    </location>
</feature>
<dbReference type="SUPFAM" id="SSF50156">
    <property type="entry name" value="PDZ domain-like"/>
    <property type="match status" value="2"/>
</dbReference>
<dbReference type="InterPro" id="IPR041489">
    <property type="entry name" value="PDZ_6"/>
</dbReference>
<dbReference type="Proteomes" id="UP000464954">
    <property type="component" value="Chromosome"/>
</dbReference>
<comment type="similarity">
    <text evidence="3 11">Belongs to the peptidase M50B family.</text>
</comment>
<keyword evidence="7 11" id="KW-0862">Zinc</keyword>
<evidence type="ECO:0000256" key="1">
    <source>
        <dbReference type="ARBA" id="ARBA00001947"/>
    </source>
</evidence>
<dbReference type="GO" id="GO:0046872">
    <property type="term" value="F:metal ion binding"/>
    <property type="evidence" value="ECO:0007669"/>
    <property type="project" value="UniProtKB-KW"/>
</dbReference>
<dbReference type="InterPro" id="IPR001478">
    <property type="entry name" value="PDZ"/>
</dbReference>
<dbReference type="GO" id="GO:0016020">
    <property type="term" value="C:membrane"/>
    <property type="evidence" value="ECO:0007669"/>
    <property type="project" value="UniProtKB-SubCell"/>
</dbReference>
<keyword evidence="8 11" id="KW-1133">Transmembrane helix</keyword>
<dbReference type="InterPro" id="IPR004387">
    <property type="entry name" value="Pept_M50_Zn"/>
</dbReference>
<dbReference type="AlphaFoldDB" id="A0A6P1M5Y5"/>
<evidence type="ECO:0000256" key="2">
    <source>
        <dbReference type="ARBA" id="ARBA00004141"/>
    </source>
</evidence>
<evidence type="ECO:0000256" key="7">
    <source>
        <dbReference type="ARBA" id="ARBA00022833"/>
    </source>
</evidence>
<gene>
    <name evidence="13" type="primary">rseP</name>
    <name evidence="13" type="ORF">GT409_12470</name>
</gene>
<sequence length="471" mass="50818">MLDILLSGWTIFYSVVLALFLFGVTVFVHEFGHFIVARKCGLKVLTFSIGFGRGIVQWERGGIHYKIGWIPFGGYVSLPQLDPSGMERLQGSEDAEPLPPISPWKKIAVAVAGPVGNIILASLIAVAIWLVPGDDAGSQIRSLVGAVETNSAAYAAGLRAGDEIIAVNGTTVKTWYDFSVETLLQAEDTAALTVLSDGVEKTIALPVVEREGGERLVDGISPAVPCVFGAVYSDTPAERAGLFRGDEVLAFNDDPIISWDDFTERIQSMKPGESAKLTVVRKGEPQVLSIAPEYNEEYDRMMIGVQLGGGSGMPWMQYKNPLDQIKYDALAIVRVLQALTSPSEAPQAAKGLGGPVAIFDMLMLSIKMGLLNTLGLIRFLNINLAILNLMPIPVLDGGHIVFSLWEGITRRKVNAKAQAILVNACAILLIGAMLLLTVNDIDRKFQFKKFFSNLITGQAETVKDSAPAEGE</sequence>
<dbReference type="GO" id="GO:0006508">
    <property type="term" value="P:proteolysis"/>
    <property type="evidence" value="ECO:0007669"/>
    <property type="project" value="UniProtKB-KW"/>
</dbReference>
<evidence type="ECO:0000256" key="5">
    <source>
        <dbReference type="ARBA" id="ARBA00022692"/>
    </source>
</evidence>
<keyword evidence="6 11" id="KW-0378">Hydrolase</keyword>
<protein>
    <recommendedName>
        <fullName evidence="11">Zinc metalloprotease</fullName>
        <ecNumber evidence="11">3.4.24.-</ecNumber>
    </recommendedName>
</protein>